<organism evidence="1 2">
    <name type="scientific">Saccharothrix australiensis</name>
    <dbReference type="NCBI Taxonomy" id="2072"/>
    <lineage>
        <taxon>Bacteria</taxon>
        <taxon>Bacillati</taxon>
        <taxon>Actinomycetota</taxon>
        <taxon>Actinomycetes</taxon>
        <taxon>Pseudonocardiales</taxon>
        <taxon>Pseudonocardiaceae</taxon>
        <taxon>Saccharothrix</taxon>
    </lineage>
</organism>
<dbReference type="RefSeq" id="WP_170211897.1">
    <property type="nucleotide sequence ID" value="NZ_RBXO01000001.1"/>
</dbReference>
<proteinExistence type="predicted"/>
<reference evidence="1 2" key="1">
    <citation type="submission" date="2018-10" db="EMBL/GenBank/DDBJ databases">
        <title>Sequencing the genomes of 1000 actinobacteria strains.</title>
        <authorList>
            <person name="Klenk H.-P."/>
        </authorList>
    </citation>
    <scope>NUCLEOTIDE SEQUENCE [LARGE SCALE GENOMIC DNA]</scope>
    <source>
        <strain evidence="1 2">DSM 43800</strain>
    </source>
</reference>
<evidence type="ECO:0000313" key="2">
    <source>
        <dbReference type="Proteomes" id="UP000282084"/>
    </source>
</evidence>
<comment type="caution">
    <text evidence="1">The sequence shown here is derived from an EMBL/GenBank/DDBJ whole genome shotgun (WGS) entry which is preliminary data.</text>
</comment>
<sequence>MTLSLSIEAVDDRVVVHASAAVPGEGNAEQCLRARTALWRRAGVGS</sequence>
<protein>
    <submittedName>
        <fullName evidence="1">Uncharacterized protein</fullName>
    </submittedName>
</protein>
<evidence type="ECO:0000313" key="1">
    <source>
        <dbReference type="EMBL" id="RKT55079.1"/>
    </source>
</evidence>
<keyword evidence="2" id="KW-1185">Reference proteome</keyword>
<dbReference type="EMBL" id="RBXO01000001">
    <property type="protein sequence ID" value="RKT55079.1"/>
    <property type="molecule type" value="Genomic_DNA"/>
</dbReference>
<gene>
    <name evidence="1" type="ORF">C8E97_3735</name>
</gene>
<dbReference type="AlphaFoldDB" id="A0A495W0T4"/>
<accession>A0A495W0T4</accession>
<name>A0A495W0T4_9PSEU</name>
<dbReference type="Proteomes" id="UP000282084">
    <property type="component" value="Unassembled WGS sequence"/>
</dbReference>